<feature type="transmembrane region" description="Helical" evidence="1">
    <location>
        <begin position="90"/>
        <end position="116"/>
    </location>
</feature>
<feature type="transmembrane region" description="Helical" evidence="1">
    <location>
        <begin position="44"/>
        <end position="63"/>
    </location>
</feature>
<reference evidence="2 3" key="1">
    <citation type="submission" date="2015-10" db="EMBL/GenBank/DDBJ databases">
        <title>Corynebacteirum lowii and Corynebacterium oculi species nova, derived from human clinical disease and and emended description of Corynebacterium mastiditis.</title>
        <authorList>
            <person name="Bernard K."/>
            <person name="Pacheco A.L."/>
            <person name="Mcdougall C."/>
            <person name="Burtx T."/>
            <person name="Weibe D."/>
            <person name="Tyler S."/>
            <person name="Olson A.B."/>
            <person name="Cnockaert M."/>
            <person name="Eguchi H."/>
            <person name="Kuwahara T."/>
            <person name="Nakayama-Imaohji H."/>
            <person name="Boudewijins M."/>
            <person name="Van Hoecke F."/>
            <person name="Bernier A.-M."/>
            <person name="Vandamme P."/>
        </authorList>
    </citation>
    <scope>NUCLEOTIDE SEQUENCE [LARGE SCALE GENOMIC DNA]</scope>
    <source>
        <strain evidence="2 3">NML 130206</strain>
    </source>
</reference>
<protein>
    <submittedName>
        <fullName evidence="2">Uncharacterized protein</fullName>
    </submittedName>
</protein>
<dbReference type="RefSeq" id="WP_055178836.1">
    <property type="nucleotide sequence ID" value="NZ_JAUSQY010000001.1"/>
</dbReference>
<evidence type="ECO:0000256" key="1">
    <source>
        <dbReference type="SAM" id="Phobius"/>
    </source>
</evidence>
<gene>
    <name evidence="2" type="ORF">Clow_02094</name>
</gene>
<keyword evidence="1" id="KW-0472">Membrane</keyword>
<feature type="transmembrane region" description="Helical" evidence="1">
    <location>
        <begin position="21"/>
        <end position="38"/>
    </location>
</feature>
<dbReference type="PATRIC" id="fig|1544413.3.peg.2096"/>
<keyword evidence="1" id="KW-1133">Transmembrane helix</keyword>
<dbReference type="STRING" id="1544413.Clow_02094"/>
<proteinExistence type="predicted"/>
<organism evidence="2 3">
    <name type="scientific">Corynebacterium lowii</name>
    <dbReference type="NCBI Taxonomy" id="1544413"/>
    <lineage>
        <taxon>Bacteria</taxon>
        <taxon>Bacillati</taxon>
        <taxon>Actinomycetota</taxon>
        <taxon>Actinomycetes</taxon>
        <taxon>Mycobacteriales</taxon>
        <taxon>Corynebacteriaceae</taxon>
        <taxon>Corynebacterium</taxon>
    </lineage>
</organism>
<sequence>MPSPTTLPDSVRVRRRALRSAYISLGLALAAIPLMFFALIPSMILLLVGGVGYAGSAFLLLIATDGQPYAHPEDLDEYERDRAFRAKTRALSIALTSLVSVMSALIVFPILISFFHASPETIANWALALGIATGLLAFHSSLSVFQSIARSMNKDELAEQQDAYA</sequence>
<accession>A0A0Q0Z5Q0</accession>
<evidence type="ECO:0000313" key="2">
    <source>
        <dbReference type="EMBL" id="KQB84832.1"/>
    </source>
</evidence>
<dbReference type="AlphaFoldDB" id="A0A0Q0Z5Q0"/>
<keyword evidence="3" id="KW-1185">Reference proteome</keyword>
<dbReference type="Proteomes" id="UP000050488">
    <property type="component" value="Unassembled WGS sequence"/>
</dbReference>
<keyword evidence="1" id="KW-0812">Transmembrane</keyword>
<dbReference type="EMBL" id="LKEV01000007">
    <property type="protein sequence ID" value="KQB84832.1"/>
    <property type="molecule type" value="Genomic_DNA"/>
</dbReference>
<name>A0A0Q0Z5Q0_9CORY</name>
<feature type="transmembrane region" description="Helical" evidence="1">
    <location>
        <begin position="122"/>
        <end position="145"/>
    </location>
</feature>
<evidence type="ECO:0000313" key="3">
    <source>
        <dbReference type="Proteomes" id="UP000050488"/>
    </source>
</evidence>
<comment type="caution">
    <text evidence="2">The sequence shown here is derived from an EMBL/GenBank/DDBJ whole genome shotgun (WGS) entry which is preliminary data.</text>
</comment>